<feature type="chain" id="PRO_5045305374" evidence="5">
    <location>
        <begin position="28"/>
        <end position="549"/>
    </location>
</feature>
<evidence type="ECO:0000256" key="5">
    <source>
        <dbReference type="SAM" id="SignalP"/>
    </source>
</evidence>
<dbReference type="InterPro" id="IPR052052">
    <property type="entry name" value="Polysaccharide_Lyase_9"/>
</dbReference>
<sequence>MKIQASKMRKTPAALLAACSLGLGLWACGGSGGLDSDGQPGMPDNAPRLNAPSATTRPGEPAPIGAQPVANTPVADMPSHEGHSPIAEPSPQPALAEPQALPATPRFTREWVVSASGSDSGDGSAAQPFRSIAKAISVAGPGEVVRVLAGTYAERVVIGDNAKAGSEGAPITLQGEGKPRIVPGSGSGALVQVRRPYWIVDGFELDVQRQPFYAVTFQGNVKGSTLANSELHHGTHGAAVTTYDSATGAVIENNHIHGFVKSSGNQDSHGVVVQPTSRDITVRNNDIHDNSGDSVQCLGPEGFSSLPPADGLLIENNHFYANRENAVDIKTCHTVTIRHNKMHGFKPSSTAKGDAVVVHYSARDVVIEDNEVYDSGKGISVGGNHEGPVPRGVVVRRNRLHDITKQGGGEGTAIRLENSEGTVLVNNTVTRADTALILGHGTGGATSNLQVENNLIAESGVAVSLGSQRPGLKMGHNLFPAGAQFQANGKAVDLVGFQQAAGDSTSTAGNAGAAPPAFGPDAVAVDRGANVGLPFCGGAPDIGAVETGC</sequence>
<dbReference type="InterPro" id="IPR039448">
    <property type="entry name" value="Beta_helix"/>
</dbReference>
<keyword evidence="3 5" id="KW-0732">Signal</keyword>
<feature type="compositionally biased region" description="Low complexity" evidence="4">
    <location>
        <begin position="87"/>
        <end position="97"/>
    </location>
</feature>
<dbReference type="SMART" id="SM00710">
    <property type="entry name" value="PbH1"/>
    <property type="match status" value="9"/>
</dbReference>
<evidence type="ECO:0000313" key="7">
    <source>
        <dbReference type="EMBL" id="REG35677.1"/>
    </source>
</evidence>
<evidence type="ECO:0000256" key="2">
    <source>
        <dbReference type="ARBA" id="ARBA00022525"/>
    </source>
</evidence>
<evidence type="ECO:0000256" key="1">
    <source>
        <dbReference type="ARBA" id="ARBA00004613"/>
    </source>
</evidence>
<proteinExistence type="predicted"/>
<dbReference type="Proteomes" id="UP000256345">
    <property type="component" value="Unassembled WGS sequence"/>
</dbReference>
<accession>A0ABX9K7S1</accession>
<gene>
    <name evidence="7" type="ORF">ATI61_10245</name>
</gene>
<keyword evidence="2" id="KW-0964">Secreted</keyword>
<feature type="domain" description="Right handed beta helix" evidence="6">
    <location>
        <begin position="353"/>
        <end position="479"/>
    </location>
</feature>
<feature type="region of interest" description="Disordered" evidence="4">
    <location>
        <begin position="36"/>
        <end position="97"/>
    </location>
</feature>
<reference evidence="7 8" key="1">
    <citation type="submission" date="2018-08" db="EMBL/GenBank/DDBJ databases">
        <title>Genomic Encyclopedia of Archaeal and Bacterial Type Strains, Phase II (KMG-II): from individual species to whole genera.</title>
        <authorList>
            <person name="Goeker M."/>
        </authorList>
    </citation>
    <scope>NUCLEOTIDE SEQUENCE [LARGE SCALE GENOMIC DNA]</scope>
    <source>
        <strain evidence="7 8">DSM 2261</strain>
    </source>
</reference>
<comment type="caution">
    <text evidence="7">The sequence shown here is derived from an EMBL/GenBank/DDBJ whole genome shotgun (WGS) entry which is preliminary data.</text>
</comment>
<feature type="signal peptide" evidence="5">
    <location>
        <begin position="1"/>
        <end position="27"/>
    </location>
</feature>
<dbReference type="PANTHER" id="PTHR40088">
    <property type="entry name" value="PECTATE LYASE (EUROFUNG)"/>
    <property type="match status" value="1"/>
</dbReference>
<dbReference type="SUPFAM" id="SSF51126">
    <property type="entry name" value="Pectin lyase-like"/>
    <property type="match status" value="1"/>
</dbReference>
<evidence type="ECO:0000256" key="3">
    <source>
        <dbReference type="ARBA" id="ARBA00022729"/>
    </source>
</evidence>
<dbReference type="Pfam" id="PF13229">
    <property type="entry name" value="Beta_helix"/>
    <property type="match status" value="2"/>
</dbReference>
<dbReference type="EMBL" id="QUMU01000002">
    <property type="protein sequence ID" value="REG35677.1"/>
    <property type="molecule type" value="Genomic_DNA"/>
</dbReference>
<feature type="domain" description="Right handed beta helix" evidence="6">
    <location>
        <begin position="222"/>
        <end position="344"/>
    </location>
</feature>
<dbReference type="InterPro" id="IPR011050">
    <property type="entry name" value="Pectin_lyase_fold/virulence"/>
</dbReference>
<evidence type="ECO:0000259" key="6">
    <source>
        <dbReference type="Pfam" id="PF13229"/>
    </source>
</evidence>
<name>A0ABX9K7S1_9BACT</name>
<protein>
    <submittedName>
        <fullName evidence="7">Nitrous oxidase accessory protein NosD</fullName>
    </submittedName>
</protein>
<comment type="subcellular location">
    <subcellularLocation>
        <location evidence="1">Secreted</location>
    </subcellularLocation>
</comment>
<dbReference type="InterPro" id="IPR012334">
    <property type="entry name" value="Pectin_lyas_fold"/>
</dbReference>
<dbReference type="Gene3D" id="2.160.20.10">
    <property type="entry name" value="Single-stranded right-handed beta-helix, Pectin lyase-like"/>
    <property type="match status" value="1"/>
</dbReference>
<organism evidence="7 8">
    <name type="scientific">Archangium gephyra</name>
    <dbReference type="NCBI Taxonomy" id="48"/>
    <lineage>
        <taxon>Bacteria</taxon>
        <taxon>Pseudomonadati</taxon>
        <taxon>Myxococcota</taxon>
        <taxon>Myxococcia</taxon>
        <taxon>Myxococcales</taxon>
        <taxon>Cystobacterineae</taxon>
        <taxon>Archangiaceae</taxon>
        <taxon>Archangium</taxon>
    </lineage>
</organism>
<keyword evidence="8" id="KW-1185">Reference proteome</keyword>
<evidence type="ECO:0000313" key="8">
    <source>
        <dbReference type="Proteomes" id="UP000256345"/>
    </source>
</evidence>
<dbReference type="InterPro" id="IPR006626">
    <property type="entry name" value="PbH1"/>
</dbReference>
<evidence type="ECO:0000256" key="4">
    <source>
        <dbReference type="SAM" id="MobiDB-lite"/>
    </source>
</evidence>
<dbReference type="PANTHER" id="PTHR40088:SF2">
    <property type="entry name" value="SECRETED SUGAR HYDROLASE"/>
    <property type="match status" value="1"/>
</dbReference>